<protein>
    <submittedName>
        <fullName evidence="1">Uncharacterized protein</fullName>
    </submittedName>
</protein>
<dbReference type="Proteomes" id="UP000283530">
    <property type="component" value="Unassembled WGS sequence"/>
</dbReference>
<accession>A0A443PP31</accession>
<dbReference type="EMBL" id="QPKB01000009">
    <property type="protein sequence ID" value="RWR92543.1"/>
    <property type="molecule type" value="Genomic_DNA"/>
</dbReference>
<name>A0A443PP31_9MAGN</name>
<evidence type="ECO:0000313" key="2">
    <source>
        <dbReference type="Proteomes" id="UP000283530"/>
    </source>
</evidence>
<sequence>MDSENLLLLASVVATTTIAAAAAAASSTAAAATTVIVTAYSTAAVMLSKISNRVGGCTAEISLRSEQKWPVGRFARSNHGRLRCDASTGSRVKI</sequence>
<keyword evidence="2" id="KW-1185">Reference proteome</keyword>
<evidence type="ECO:0000313" key="1">
    <source>
        <dbReference type="EMBL" id="RWR92543.1"/>
    </source>
</evidence>
<proteinExistence type="predicted"/>
<gene>
    <name evidence="1" type="ORF">CKAN_02175800</name>
</gene>
<organism evidence="1 2">
    <name type="scientific">Cinnamomum micranthum f. kanehirae</name>
    <dbReference type="NCBI Taxonomy" id="337451"/>
    <lineage>
        <taxon>Eukaryota</taxon>
        <taxon>Viridiplantae</taxon>
        <taxon>Streptophyta</taxon>
        <taxon>Embryophyta</taxon>
        <taxon>Tracheophyta</taxon>
        <taxon>Spermatophyta</taxon>
        <taxon>Magnoliopsida</taxon>
        <taxon>Magnoliidae</taxon>
        <taxon>Laurales</taxon>
        <taxon>Lauraceae</taxon>
        <taxon>Cinnamomum</taxon>
    </lineage>
</organism>
<reference evidence="1 2" key="1">
    <citation type="journal article" date="2019" name="Nat. Plants">
        <title>Stout camphor tree genome fills gaps in understanding of flowering plant genome evolution.</title>
        <authorList>
            <person name="Chaw S.M."/>
            <person name="Liu Y.C."/>
            <person name="Wu Y.W."/>
            <person name="Wang H.Y."/>
            <person name="Lin C.I."/>
            <person name="Wu C.S."/>
            <person name="Ke H.M."/>
            <person name="Chang L.Y."/>
            <person name="Hsu C.Y."/>
            <person name="Yang H.T."/>
            <person name="Sudianto E."/>
            <person name="Hsu M.H."/>
            <person name="Wu K.P."/>
            <person name="Wang L.N."/>
            <person name="Leebens-Mack J.H."/>
            <person name="Tsai I.J."/>
        </authorList>
    </citation>
    <scope>NUCLEOTIDE SEQUENCE [LARGE SCALE GENOMIC DNA]</scope>
    <source>
        <strain evidence="2">cv. Chaw 1501</strain>
        <tissue evidence="1">Young leaves</tissue>
    </source>
</reference>
<comment type="caution">
    <text evidence="1">The sequence shown here is derived from an EMBL/GenBank/DDBJ whole genome shotgun (WGS) entry which is preliminary data.</text>
</comment>
<dbReference type="AlphaFoldDB" id="A0A443PP31"/>